<reference evidence="3 4" key="1">
    <citation type="journal article" date="2021" name="Commun. Biol.">
        <title>The genome of Shorea leprosula (Dipterocarpaceae) highlights the ecological relevance of drought in aseasonal tropical rainforests.</title>
        <authorList>
            <person name="Ng K.K.S."/>
            <person name="Kobayashi M.J."/>
            <person name="Fawcett J.A."/>
            <person name="Hatakeyama M."/>
            <person name="Paape T."/>
            <person name="Ng C.H."/>
            <person name="Ang C.C."/>
            <person name="Tnah L.H."/>
            <person name="Lee C.T."/>
            <person name="Nishiyama T."/>
            <person name="Sese J."/>
            <person name="O'Brien M.J."/>
            <person name="Copetti D."/>
            <person name="Mohd Noor M.I."/>
            <person name="Ong R.C."/>
            <person name="Putra M."/>
            <person name="Sireger I.Z."/>
            <person name="Indrioko S."/>
            <person name="Kosugi Y."/>
            <person name="Izuno A."/>
            <person name="Isagi Y."/>
            <person name="Lee S.L."/>
            <person name="Shimizu K.K."/>
        </authorList>
    </citation>
    <scope>NUCLEOTIDE SEQUENCE [LARGE SCALE GENOMIC DNA]</scope>
    <source>
        <strain evidence="3">214</strain>
    </source>
</reference>
<sequence>MNSWLLLALPNVEGDMARIQVTTSKDKGKKATKEPNPKSNKDNDMKPTKSDEASRVVPEKRVPYLVVALKKSIPNEDEIDVDEPAMSISKKVVSFGKILSEDESSSVLAKLSDVDDIRNKAEKVMIGNAFINLYATVRHMEVTLFVKMVEEFFHYCRDAIDDAKSINFRVGAIWASEGVPWQRQKSLVNMKELMLKLEATLKSAEEHLKLLSQEKECLGSSKVA</sequence>
<dbReference type="Proteomes" id="UP001054252">
    <property type="component" value="Unassembled WGS sequence"/>
</dbReference>
<proteinExistence type="predicted"/>
<accession>A0AAV5J9H0</accession>
<organism evidence="3 4">
    <name type="scientific">Rubroshorea leprosula</name>
    <dbReference type="NCBI Taxonomy" id="152421"/>
    <lineage>
        <taxon>Eukaryota</taxon>
        <taxon>Viridiplantae</taxon>
        <taxon>Streptophyta</taxon>
        <taxon>Embryophyta</taxon>
        <taxon>Tracheophyta</taxon>
        <taxon>Spermatophyta</taxon>
        <taxon>Magnoliopsida</taxon>
        <taxon>eudicotyledons</taxon>
        <taxon>Gunneridae</taxon>
        <taxon>Pentapetalae</taxon>
        <taxon>rosids</taxon>
        <taxon>malvids</taxon>
        <taxon>Malvales</taxon>
        <taxon>Dipterocarpaceae</taxon>
        <taxon>Rubroshorea</taxon>
    </lineage>
</organism>
<name>A0AAV5J9H0_9ROSI</name>
<keyword evidence="1" id="KW-0175">Coiled coil</keyword>
<dbReference type="AlphaFoldDB" id="A0AAV5J9H0"/>
<feature type="compositionally biased region" description="Basic and acidic residues" evidence="2">
    <location>
        <begin position="24"/>
        <end position="55"/>
    </location>
</feature>
<comment type="caution">
    <text evidence="3">The sequence shown here is derived from an EMBL/GenBank/DDBJ whole genome shotgun (WGS) entry which is preliminary data.</text>
</comment>
<evidence type="ECO:0000256" key="2">
    <source>
        <dbReference type="SAM" id="MobiDB-lite"/>
    </source>
</evidence>
<feature type="region of interest" description="Disordered" evidence="2">
    <location>
        <begin position="22"/>
        <end position="55"/>
    </location>
</feature>
<feature type="coiled-coil region" evidence="1">
    <location>
        <begin position="187"/>
        <end position="214"/>
    </location>
</feature>
<keyword evidence="4" id="KW-1185">Reference proteome</keyword>
<dbReference type="EMBL" id="BPVZ01000026">
    <property type="protein sequence ID" value="GKV07029.1"/>
    <property type="molecule type" value="Genomic_DNA"/>
</dbReference>
<evidence type="ECO:0000256" key="1">
    <source>
        <dbReference type="SAM" id="Coils"/>
    </source>
</evidence>
<evidence type="ECO:0000313" key="3">
    <source>
        <dbReference type="EMBL" id="GKV07029.1"/>
    </source>
</evidence>
<evidence type="ECO:0000313" key="4">
    <source>
        <dbReference type="Proteomes" id="UP001054252"/>
    </source>
</evidence>
<protein>
    <submittedName>
        <fullName evidence="3">Uncharacterized protein</fullName>
    </submittedName>
</protein>
<gene>
    <name evidence="3" type="ORF">SLEP1_g18840</name>
</gene>